<dbReference type="AlphaFoldDB" id="A0AAF1BLS9"/>
<keyword evidence="5" id="KW-1185">Reference proteome</keyword>
<evidence type="ECO:0000259" key="3">
    <source>
        <dbReference type="Pfam" id="PF21666"/>
    </source>
</evidence>
<feature type="domain" description="DUF4246" evidence="3">
    <location>
        <begin position="67"/>
        <end position="152"/>
    </location>
</feature>
<dbReference type="RefSeq" id="XP_062631448.1">
    <property type="nucleotide sequence ID" value="XM_062775464.1"/>
</dbReference>
<dbReference type="Pfam" id="PF14033">
    <property type="entry name" value="DUF4246"/>
    <property type="match status" value="2"/>
</dbReference>
<organism evidence="4 5">
    <name type="scientific">Vanrija pseudolonga</name>
    <dbReference type="NCBI Taxonomy" id="143232"/>
    <lineage>
        <taxon>Eukaryota</taxon>
        <taxon>Fungi</taxon>
        <taxon>Dikarya</taxon>
        <taxon>Basidiomycota</taxon>
        <taxon>Agaricomycotina</taxon>
        <taxon>Tremellomycetes</taxon>
        <taxon>Trichosporonales</taxon>
        <taxon>Trichosporonaceae</taxon>
        <taxon>Vanrija</taxon>
    </lineage>
</organism>
<reference evidence="4" key="1">
    <citation type="submission" date="2023-10" db="EMBL/GenBank/DDBJ databases">
        <authorList>
            <person name="Noh H."/>
        </authorList>
    </citation>
    <scope>NUCLEOTIDE SEQUENCE</scope>
    <source>
        <strain evidence="4">DUCC4014</strain>
    </source>
</reference>
<dbReference type="InterPro" id="IPR049192">
    <property type="entry name" value="DUF4246_C"/>
</dbReference>
<evidence type="ECO:0000259" key="2">
    <source>
        <dbReference type="Pfam" id="PF14033"/>
    </source>
</evidence>
<protein>
    <submittedName>
        <fullName evidence="4">Uncharacterized protein</fullName>
    </submittedName>
</protein>
<dbReference type="PANTHER" id="PTHR33119:SF1">
    <property type="entry name" value="FE2OG DIOXYGENASE DOMAIN-CONTAINING PROTEIN"/>
    <property type="match status" value="1"/>
</dbReference>
<sequence length="596" mass="66448">MSDTPNPTFVAPVAPEQTAAPTSHPEGQPQLGQHGGIDDGGPEREDEDGVEGGNDSFSGHPTTWLDVPGIGYVLDHYGDMGSFAEPDGVFPTVTYCLGFGDPEETHLAGRWRSNTCVPSELSMMWFMNAITDKPEWARKIHDEQILGKWRAELDRFVTKATEVPGSTYSYPETPLKFGFRPKMWEYCIAELKDKAKVLAQTGAVSVFDGGAAVIKADGLVPSEVKTMLRAAAAKFEDVPDSEKDWHPNSDDRVLDLVHPSLFPLVYEKTRIVKDTPLNLSNALDAYGSGEVIALPVSEDFESDNREFFSEHFQWLPAEVKFSARTGEVKIDSYINNAHPYEFSGITADDMSVAKNDGHEPFRLQELSGDDREGNLQVIVKLANIHLTPEKPTYDGGTWHVEGLRNESICATALYYYDNDNVTPSTLSFRTGVDAENLRHNFRYEQGDRSAMVQLYDGHVFSAEWGATQELGRATTVEDRLLVFPNVYQHKVSSFELVDKTKPGHRKILALFLVDPATRIISTQHVPPQQLGWASLPGVDGRLPREVASMVEEELDCPYSLDEAKEIRLELMEERTASNEEINEGIAQEVEFNFCEH</sequence>
<dbReference type="InterPro" id="IPR025340">
    <property type="entry name" value="DUF4246"/>
</dbReference>
<gene>
    <name evidence="4" type="ORF">LOC62_07G008921</name>
</gene>
<accession>A0AAF1BLS9</accession>
<dbReference type="Pfam" id="PF21666">
    <property type="entry name" value="DUF4246_N"/>
    <property type="match status" value="1"/>
</dbReference>
<feature type="domain" description="DUF4246" evidence="2">
    <location>
        <begin position="368"/>
        <end position="533"/>
    </location>
</feature>
<dbReference type="InterPro" id="IPR049207">
    <property type="entry name" value="DUF4246_N"/>
</dbReference>
<evidence type="ECO:0000256" key="1">
    <source>
        <dbReference type="SAM" id="MobiDB-lite"/>
    </source>
</evidence>
<dbReference type="Proteomes" id="UP000827549">
    <property type="component" value="Chromosome 7"/>
</dbReference>
<proteinExistence type="predicted"/>
<feature type="domain" description="DUF4246" evidence="2">
    <location>
        <begin position="182"/>
        <end position="342"/>
    </location>
</feature>
<evidence type="ECO:0000313" key="5">
    <source>
        <dbReference type="Proteomes" id="UP000827549"/>
    </source>
</evidence>
<feature type="region of interest" description="Disordered" evidence="1">
    <location>
        <begin position="1"/>
        <end position="61"/>
    </location>
</feature>
<dbReference type="PANTHER" id="PTHR33119">
    <property type="entry name" value="IFI3P"/>
    <property type="match status" value="1"/>
</dbReference>
<name>A0AAF1BLS9_9TREE</name>
<dbReference type="EMBL" id="CP086720">
    <property type="protein sequence ID" value="WOO85422.1"/>
    <property type="molecule type" value="Genomic_DNA"/>
</dbReference>
<dbReference type="GeneID" id="87812085"/>
<evidence type="ECO:0000313" key="4">
    <source>
        <dbReference type="EMBL" id="WOO85422.1"/>
    </source>
</evidence>